<keyword evidence="13" id="KW-1185">Reference proteome</keyword>
<proteinExistence type="inferred from homology"/>
<dbReference type="PANTHER" id="PTHR46213:SF24">
    <property type="entry name" value="HHH-GPD DOMAIN-CONTAINING PROTEIN"/>
    <property type="match status" value="1"/>
</dbReference>
<evidence type="ECO:0000256" key="6">
    <source>
        <dbReference type="ARBA" id="ARBA00023004"/>
    </source>
</evidence>
<organism evidence="12 13">
    <name type="scientific">Vitis vinifera</name>
    <name type="common">Grape</name>
    <dbReference type="NCBI Taxonomy" id="29760"/>
    <lineage>
        <taxon>Eukaryota</taxon>
        <taxon>Viridiplantae</taxon>
        <taxon>Streptophyta</taxon>
        <taxon>Embryophyta</taxon>
        <taxon>Tracheophyta</taxon>
        <taxon>Spermatophyta</taxon>
        <taxon>Magnoliopsida</taxon>
        <taxon>eudicotyledons</taxon>
        <taxon>Gunneridae</taxon>
        <taxon>Pentapetalae</taxon>
        <taxon>rosids</taxon>
        <taxon>Vitales</taxon>
        <taxon>Vitaceae</taxon>
        <taxon>Viteae</taxon>
        <taxon>Vitis</taxon>
    </lineage>
</organism>
<comment type="subcellular location">
    <subcellularLocation>
        <location evidence="2">Nucleus</location>
    </subcellularLocation>
</comment>
<feature type="compositionally biased region" description="Polar residues" evidence="10">
    <location>
        <begin position="1633"/>
        <end position="1642"/>
    </location>
</feature>
<evidence type="ECO:0000256" key="2">
    <source>
        <dbReference type="ARBA" id="ARBA00004123"/>
    </source>
</evidence>
<sequence length="2198" mass="242996">MNFGKGISISQENDMLIGGNWLPAGTDKQFLVRSQPVPVDKQVNQAGRTNWQALLGFPGGHETQNCNGVVQNLNLVDLGGLSQTLYNWDGNFAEKNRLINHIAGSYNQNFVNGDTSTYKHIFTDGGSRVSQSQPFANSDGTGTYSQALANVGPGIYSQALANGCTVPYSQALANGSTIPYSQALANGGTVPYSQALANGGTIPYSQALANGGTNNYGQAGTNNYSQALALANGGTNNYSQTLALANGGTSTYSQALANGGTIYYQGLGNGSTIYDQGLANSGTSSYSQAFVNGSPGAYSRLIGNGSAGSGNLAIGNGDAALYSQAMHNGDIDLNEYSLQDLLGLASSASVDRSSVQAANRPPALKPSVSEALSRSIHTANRPLVLKTSASEAQNRNFHVANGPLVRKATTGEAPERSLLNASRPQVPNSHSQFEINWGEDNSIDMLLGKENQCSGSSMWKNSNGLLQIPEYGFPIPYQPSFNLNSPPGVEADATSSITNSFPCPPVTPERPKKILNFSADEGSSPDKNQEYITSTTNGATENRCDELLHNIVASSSAAPPSPCKGKNIVAKEGDEGIDLNKTPKQKQPKKRKHRPKVVIEGKPKKTPKPKVVIEGKPKKTPKPKVPSNSNPKENPTGKRKYVRKNNPKVPVTDPTDVRKEILDPSFASATAKSCKRVLNFGEEKSGDGQHDVASQQGVMQQDNEPTFTLNLTSQTKEPCTRINIISGTKVAMQNDQQNELVVKSQQMSAVESQQISADYIAMLKRYTPAAQPTTENLQLGNLNVISRTVNKGNTDPRQRNSKNAYVPIPQHIHADGIGQIVIQPLTTQENLDSSRRQMMQSTSQTNKFANSNQATGSKRDYCHTIEQSQAHAAHLIGPSLCQEIFQVNEYNSSNLCKVFSDMQKKRKTEKAAYTNMSTMASYTTAGEDELHQAEAKSVNQLTSQINHGILNICFEGNNDSQNLANGVNKTTRDSSMHQTTAGNSMWKHHISNEWPSQTEDMREKQVNGCTQLHRLTVLTAAAKDKLQPPAPIKARSYSSGQHSIESCRVITLAEKQKEPLFSNSHSSSTYKPFLQEPKDKLYDYHQPSIKKRGRPAKKKQPDPIDAIIERLKSLELNDTSNETVSQEENAIILYKGDGAIIPYEIKKRKPRPKVDLDLETERVWKLLMGAEQDVGDSDERKAKWWEEEREVFRGRADSFIARMHLVQGDRRFSPWKGSVVDSVIGVFLTQNVSDHLSSSAFMSLVSRFPLHPESNKTSYSNEASILVEEPEVCIMNPDDTIKWHEKVSHQQVYNQAFVAYSESSEHRRDSPDSGTSETSLVGAPNQRAEEEVMSSQDSVNSSVVQTTVLRSCSGSNSEAEDPTTGHKTNKVQASASTNILYMEKTFMSQECQYHANKSSNFDENTMRYRKQNPRLDRVENHTESSSLTYLINSGNSNKQAPAVPSSNYRLHMTPDSGILEVECLQVLGEESISSWPSAASGIANPKDVNWTSKGTQQMTESIRKTTAQQNGLMNLQEATVGNPNALLRNYPMQQSSMQPGCTTENDKQSCKNHDLERTKTFQMQSMPSREPLKPAEALDTRRDTTMHQIPNVPELTEEASNVRERDSAVDKQICLENEVLEPLSREQVHSSNKESGGTTTNILKPKKEKVEGTKKKAFDWDSLRKQVQANGRKRERSKDTMDSLDYEAIRCAHVNVISEAIKERGMNNMLAERIKDFLNRLVREHGSIDLEWLRDSPPDKAKDYLLSIRGLGLKSVECVRLLTLHQLAFPVDTNVGRIAVRLGWVPLQPLPESLQLHLLELYPMLESIQKYLWPRLCKLDQRTLYELHYQLITFGKVFCTKHKPNCNACPMRGECRHFASAFASARLALPAPEEKSIVSSTAPSVADRNPTAFINPIPLPSLESNLLGKEEQDTSKCEPIIEVPATPEPQCIETLESDIEDAFYEDPDEIPTIKLNFEEFTLNLQNYMQENMELQEGDMSKALVALDPKATSIPTPKLKNVSRLRTEHQVYELPDSHPLLKGMDIREPDDPSPYLLAIWTPGETANSSQPPERRCESQEPGKLCNEKTCFSCNSLREANSQTVRGTLLIPCRTAMRGSFPLNGTYFQVNEVFADHDSSINPIDVPRAWIWNLPRRTVYFGTSVTSIFRGLPTEGIQYCFWRGFVCVRGFDQKSRAPRPLMARLHLSANKLSKTKNENN</sequence>
<dbReference type="PANTHER" id="PTHR46213">
    <property type="entry name" value="TRANSCRIPTIONAL ACTIVATOR DEMETER"/>
    <property type="match status" value="1"/>
</dbReference>
<feature type="compositionally biased region" description="Basic residues" evidence="10">
    <location>
        <begin position="637"/>
        <end position="646"/>
    </location>
</feature>
<feature type="region of interest" description="Disordered" evidence="10">
    <location>
        <begin position="553"/>
        <end position="655"/>
    </location>
</feature>
<evidence type="ECO:0000313" key="12">
    <source>
        <dbReference type="EMBL" id="WKA01298.1"/>
    </source>
</evidence>
<feature type="compositionally biased region" description="Low complexity" evidence="10">
    <location>
        <begin position="1333"/>
        <end position="1348"/>
    </location>
</feature>
<dbReference type="InterPro" id="IPR003651">
    <property type="entry name" value="Endonuclease3_FeS-loop_motif"/>
</dbReference>
<dbReference type="InterPro" id="IPR028925">
    <property type="entry name" value="RRM_DME"/>
</dbReference>
<name>A0ABY9D196_VITVI</name>
<dbReference type="InterPro" id="IPR028924">
    <property type="entry name" value="Perm-CXXC"/>
</dbReference>
<evidence type="ECO:0000256" key="8">
    <source>
        <dbReference type="ARBA" id="ARBA00023125"/>
    </source>
</evidence>
<evidence type="ECO:0000256" key="7">
    <source>
        <dbReference type="ARBA" id="ARBA00023014"/>
    </source>
</evidence>
<dbReference type="Proteomes" id="UP001227230">
    <property type="component" value="Chromosome 13"/>
</dbReference>
<dbReference type="InterPro" id="IPR003265">
    <property type="entry name" value="HhH-GPD_domain"/>
</dbReference>
<evidence type="ECO:0000256" key="5">
    <source>
        <dbReference type="ARBA" id="ARBA00022723"/>
    </source>
</evidence>
<keyword evidence="5" id="KW-0479">Metal-binding</keyword>
<dbReference type="SMART" id="SM00525">
    <property type="entry name" value="FES"/>
    <property type="match status" value="1"/>
</dbReference>
<evidence type="ECO:0000256" key="10">
    <source>
        <dbReference type="SAM" id="MobiDB-lite"/>
    </source>
</evidence>
<evidence type="ECO:0000256" key="1">
    <source>
        <dbReference type="ARBA" id="ARBA00001966"/>
    </source>
</evidence>
<comment type="similarity">
    <text evidence="3">Belongs to the DNA glycosylase family. DEMETER subfamily.</text>
</comment>
<keyword evidence="7" id="KW-0411">Iron-sulfur</keyword>
<keyword evidence="6" id="KW-0408">Iron</keyword>
<dbReference type="InterPro" id="IPR044811">
    <property type="entry name" value="DME/ROS1"/>
</dbReference>
<keyword evidence="4" id="KW-0004">4Fe-4S</keyword>
<comment type="cofactor">
    <cofactor evidence="1">
        <name>[4Fe-4S] cluster</name>
        <dbReference type="ChEBI" id="CHEBI:49883"/>
    </cofactor>
</comment>
<dbReference type="SUPFAM" id="SSF48150">
    <property type="entry name" value="DNA-glycosylase"/>
    <property type="match status" value="1"/>
</dbReference>
<accession>A0ABY9D196</accession>
<gene>
    <name evidence="12" type="ORF">VitviT2T_019585</name>
</gene>
<protein>
    <recommendedName>
        <fullName evidence="11">HhH-GPD domain-containing protein</fullName>
    </recommendedName>
</protein>
<reference evidence="12 13" key="1">
    <citation type="journal article" date="2023" name="Hortic Res">
        <title>The complete reference genome for grapevine (Vitis vinifera L.) genetics and breeding.</title>
        <authorList>
            <person name="Shi X."/>
            <person name="Cao S."/>
            <person name="Wang X."/>
            <person name="Huang S."/>
            <person name="Wang Y."/>
            <person name="Liu Z."/>
            <person name="Liu W."/>
            <person name="Leng X."/>
            <person name="Peng Y."/>
            <person name="Wang N."/>
            <person name="Wang Y."/>
            <person name="Ma Z."/>
            <person name="Xu X."/>
            <person name="Zhang F."/>
            <person name="Xue H."/>
            <person name="Zhong H."/>
            <person name="Wang Y."/>
            <person name="Zhang K."/>
            <person name="Velt A."/>
            <person name="Avia K."/>
            <person name="Holtgrawe D."/>
            <person name="Grimplet J."/>
            <person name="Matus J.T."/>
            <person name="Ware D."/>
            <person name="Wu X."/>
            <person name="Wang H."/>
            <person name="Liu C."/>
            <person name="Fang Y."/>
            <person name="Rustenholz C."/>
            <person name="Cheng Z."/>
            <person name="Xiao H."/>
            <person name="Zhou Y."/>
        </authorList>
    </citation>
    <scope>NUCLEOTIDE SEQUENCE [LARGE SCALE GENOMIC DNA]</scope>
    <source>
        <strain evidence="13">cv. Pinot noir / PN40024</strain>
        <tissue evidence="12">Leaf</tissue>
    </source>
</reference>
<feature type="compositionally biased region" description="Basic residues" evidence="10">
    <location>
        <begin position="583"/>
        <end position="596"/>
    </location>
</feature>
<feature type="region of interest" description="Disordered" evidence="10">
    <location>
        <begin position="683"/>
        <end position="703"/>
    </location>
</feature>
<dbReference type="EMBL" id="CP126660">
    <property type="protein sequence ID" value="WKA01298.1"/>
    <property type="molecule type" value="Genomic_DNA"/>
</dbReference>
<feature type="compositionally biased region" description="Low complexity" evidence="10">
    <location>
        <begin position="625"/>
        <end position="634"/>
    </location>
</feature>
<dbReference type="InterPro" id="IPR023170">
    <property type="entry name" value="HhH_base_excis_C"/>
</dbReference>
<evidence type="ECO:0000259" key="11">
    <source>
        <dbReference type="SMART" id="SM00478"/>
    </source>
</evidence>
<feature type="region of interest" description="Disordered" evidence="10">
    <location>
        <begin position="1624"/>
        <end position="1655"/>
    </location>
</feature>
<feature type="domain" description="HhH-GPD" evidence="11">
    <location>
        <begin position="1663"/>
        <end position="1837"/>
    </location>
</feature>
<dbReference type="Pfam" id="PF15628">
    <property type="entry name" value="RRM_DME"/>
    <property type="match status" value="1"/>
</dbReference>
<evidence type="ECO:0000256" key="9">
    <source>
        <dbReference type="ARBA" id="ARBA00023242"/>
    </source>
</evidence>
<feature type="region of interest" description="Disordered" evidence="10">
    <location>
        <begin position="1303"/>
        <end position="1371"/>
    </location>
</feature>
<evidence type="ECO:0000256" key="3">
    <source>
        <dbReference type="ARBA" id="ARBA00005646"/>
    </source>
</evidence>
<dbReference type="InterPro" id="IPR011257">
    <property type="entry name" value="DNA_glycosylase"/>
</dbReference>
<dbReference type="SMART" id="SM00478">
    <property type="entry name" value="ENDO3c"/>
    <property type="match status" value="1"/>
</dbReference>
<evidence type="ECO:0000313" key="13">
    <source>
        <dbReference type="Proteomes" id="UP001227230"/>
    </source>
</evidence>
<keyword evidence="8" id="KW-0238">DNA-binding</keyword>
<dbReference type="Pfam" id="PF15629">
    <property type="entry name" value="Perm-CXXC"/>
    <property type="match status" value="1"/>
</dbReference>
<keyword evidence="9" id="KW-0539">Nucleus</keyword>
<feature type="compositionally biased region" description="Polar residues" evidence="10">
    <location>
        <begin position="692"/>
        <end position="703"/>
    </location>
</feature>
<dbReference type="CDD" id="cd00056">
    <property type="entry name" value="ENDO3c"/>
    <property type="match status" value="1"/>
</dbReference>
<evidence type="ECO:0000256" key="4">
    <source>
        <dbReference type="ARBA" id="ARBA00022485"/>
    </source>
</evidence>
<dbReference type="Gene3D" id="1.10.1670.10">
    <property type="entry name" value="Helix-hairpin-Helix base-excision DNA repair enzymes (C-terminal)"/>
    <property type="match status" value="1"/>
</dbReference>